<feature type="non-terminal residue" evidence="1">
    <location>
        <position position="1"/>
    </location>
</feature>
<accession>A0ACC1KV00</accession>
<reference evidence="1" key="1">
    <citation type="submission" date="2022-07" db="EMBL/GenBank/DDBJ databases">
        <title>Phylogenomic reconstructions and comparative analyses of Kickxellomycotina fungi.</title>
        <authorList>
            <person name="Reynolds N.K."/>
            <person name="Stajich J.E."/>
            <person name="Barry K."/>
            <person name="Grigoriev I.V."/>
            <person name="Crous P."/>
            <person name="Smith M.E."/>
        </authorList>
    </citation>
    <scope>NUCLEOTIDE SEQUENCE</scope>
    <source>
        <strain evidence="1">BCRC 34780</strain>
    </source>
</reference>
<keyword evidence="2" id="KW-1185">Reference proteome</keyword>
<dbReference type="EMBL" id="JANBUN010002158">
    <property type="protein sequence ID" value="KAJ2795465.1"/>
    <property type="molecule type" value="Genomic_DNA"/>
</dbReference>
<gene>
    <name evidence="1" type="primary">NPR2_1</name>
    <name evidence="1" type="ORF">H4R21_005102</name>
</gene>
<evidence type="ECO:0000313" key="2">
    <source>
        <dbReference type="Proteomes" id="UP001140087"/>
    </source>
</evidence>
<proteinExistence type="predicted"/>
<evidence type="ECO:0000313" key="1">
    <source>
        <dbReference type="EMBL" id="KAJ2795465.1"/>
    </source>
</evidence>
<comment type="caution">
    <text evidence="1">The sequence shown here is derived from an EMBL/GenBank/DDBJ whole genome shotgun (WGS) entry which is preliminary data.</text>
</comment>
<name>A0ACC1KV00_9FUNG</name>
<protein>
    <submittedName>
        <fullName evidence="1">Nitrogen permease regulator 2</fullName>
    </submittedName>
</protein>
<organism evidence="1 2">
    <name type="scientific">Coemansia helicoidea</name>
    <dbReference type="NCBI Taxonomy" id="1286919"/>
    <lineage>
        <taxon>Eukaryota</taxon>
        <taxon>Fungi</taxon>
        <taxon>Fungi incertae sedis</taxon>
        <taxon>Zoopagomycota</taxon>
        <taxon>Kickxellomycotina</taxon>
        <taxon>Kickxellomycetes</taxon>
        <taxon>Kickxellales</taxon>
        <taxon>Kickxellaceae</taxon>
        <taxon>Coemansia</taxon>
    </lineage>
</organism>
<dbReference type="Proteomes" id="UP001140087">
    <property type="component" value="Unassembled WGS sequence"/>
</dbReference>
<sequence>RECLEYVTGGGHSGSDVQLEELLRLYTTLQQRRTVAEWVVDNGVDVDRLDVRRFVVFGVIHGLLRRVHRYPILSEPRPRSEDESAEPDVGLEPRILGMLDGAHPLDEISVASGLDAVTLRGKFSLHGKVEYMYM</sequence>